<evidence type="ECO:0000313" key="2">
    <source>
        <dbReference type="EMBL" id="EAP88186.1"/>
    </source>
</evidence>
<accession>A3U7G9</accession>
<gene>
    <name evidence="2" type="ordered locus">CA2559_05485</name>
</gene>
<sequence>MNLELISKVRAYCKSLIDNSKCKELPFHNWQHTEDVAIQTALISSFENLKDTEAEDLIIASYFHDTGNIEDVCNHEHFSCEFAASFLANEDFPEHRIKNVVSAIKATKMPQQPVSKLQQIICDADLAHLGKANFITKNLKLRFEWETCNNIKFTDVEWADLNIKFLEGHKFHTPFAQRNFTVQKSKNIDSLKTMLAQA</sequence>
<feature type="domain" description="HD/PDEase" evidence="1">
    <location>
        <begin position="25"/>
        <end position="139"/>
    </location>
</feature>
<name>A3U7G9_CROAH</name>
<reference evidence="2 3" key="1">
    <citation type="journal article" date="2010" name="J. Bacteriol.">
        <title>The complete genome sequence of Croceibacter atlanticus HTCC2559T.</title>
        <authorList>
            <person name="Oh H.M."/>
            <person name="Kang I."/>
            <person name="Ferriera S."/>
            <person name="Giovannoni S.J."/>
            <person name="Cho J.C."/>
        </authorList>
    </citation>
    <scope>NUCLEOTIDE SEQUENCE [LARGE SCALE GENOMIC DNA]</scope>
    <source>
        <strain evidence="3">ATCC BAA-628 / HTCC2559 / KCTC 12090</strain>
    </source>
</reference>
<dbReference type="CDD" id="cd00077">
    <property type="entry name" value="HDc"/>
    <property type="match status" value="1"/>
</dbReference>
<dbReference type="AlphaFoldDB" id="A3U7G9"/>
<dbReference type="InterPro" id="IPR003607">
    <property type="entry name" value="HD/PDEase_dom"/>
</dbReference>
<dbReference type="RefSeq" id="WP_013186861.1">
    <property type="nucleotide sequence ID" value="NC_014230.1"/>
</dbReference>
<proteinExistence type="predicted"/>
<evidence type="ECO:0000259" key="1">
    <source>
        <dbReference type="SMART" id="SM00471"/>
    </source>
</evidence>
<dbReference type="HOGENOM" id="CLU_118967_0_0_10"/>
<organism evidence="2 3">
    <name type="scientific">Croceibacter atlanticus (strain ATCC BAA-628 / JCM 21780 / CIP 108009 / IAM 15332 / KCTC 12090 / HTCC2559)</name>
    <dbReference type="NCBI Taxonomy" id="216432"/>
    <lineage>
        <taxon>Bacteria</taxon>
        <taxon>Pseudomonadati</taxon>
        <taxon>Bacteroidota</taxon>
        <taxon>Flavobacteriia</taxon>
        <taxon>Flavobacteriales</taxon>
        <taxon>Flavobacteriaceae</taxon>
        <taxon>Croceibacter</taxon>
    </lineage>
</organism>
<evidence type="ECO:0000313" key="3">
    <source>
        <dbReference type="Proteomes" id="UP000002297"/>
    </source>
</evidence>
<dbReference type="SMART" id="SM00471">
    <property type="entry name" value="HDc"/>
    <property type="match status" value="1"/>
</dbReference>
<dbReference type="GeneID" id="89452886"/>
<dbReference type="EMBL" id="CP002046">
    <property type="protein sequence ID" value="EAP88186.1"/>
    <property type="molecule type" value="Genomic_DNA"/>
</dbReference>
<dbReference type="KEGG" id="cat:CA2559_05485"/>
<dbReference type="SUPFAM" id="SSF109604">
    <property type="entry name" value="HD-domain/PDEase-like"/>
    <property type="match status" value="1"/>
</dbReference>
<protein>
    <recommendedName>
        <fullName evidence="1">HD/PDEase domain-containing protein</fullName>
    </recommendedName>
</protein>
<dbReference type="Gene3D" id="1.10.3210.10">
    <property type="entry name" value="Hypothetical protein af1432"/>
    <property type="match status" value="1"/>
</dbReference>
<keyword evidence="3" id="KW-1185">Reference proteome</keyword>
<dbReference type="OrthoDB" id="5728337at2"/>
<dbReference type="eggNOG" id="COG1418">
    <property type="taxonomic scope" value="Bacteria"/>
</dbReference>
<dbReference type="STRING" id="216432.CA2559_05485"/>
<dbReference type="Proteomes" id="UP000002297">
    <property type="component" value="Chromosome"/>
</dbReference>